<comment type="caution">
    <text evidence="1">The sequence shown here is derived from an EMBL/GenBank/DDBJ whole genome shotgun (WGS) entry which is preliminary data.</text>
</comment>
<protein>
    <submittedName>
        <fullName evidence="1">DUF3256 family protein</fullName>
    </submittedName>
</protein>
<accession>A0ABT0BYT9</accession>
<dbReference type="RefSeq" id="WP_243323614.1">
    <property type="nucleotide sequence ID" value="NZ_JAKZMM010000008.1"/>
</dbReference>
<evidence type="ECO:0000313" key="1">
    <source>
        <dbReference type="EMBL" id="MCJ2379927.1"/>
    </source>
</evidence>
<name>A0ABT0BYT9_9BACT</name>
<reference evidence="1 2" key="1">
    <citation type="submission" date="2022-03" db="EMBL/GenBank/DDBJ databases">
        <title>Parabacteroides sp. nov. isolated from swine feces.</title>
        <authorList>
            <person name="Bak J.E."/>
        </authorList>
    </citation>
    <scope>NUCLEOTIDE SEQUENCE [LARGE SCALE GENOMIC DNA]</scope>
    <source>
        <strain evidence="1 2">AGMB00274</strain>
    </source>
</reference>
<gene>
    <name evidence="1" type="ORF">MUN53_04775</name>
</gene>
<dbReference type="SUPFAM" id="SSF160925">
    <property type="entry name" value="PG1388-like"/>
    <property type="match status" value="1"/>
</dbReference>
<evidence type="ECO:0000313" key="2">
    <source>
        <dbReference type="Proteomes" id="UP001165444"/>
    </source>
</evidence>
<sequence length="217" mass="25233">MIKIEERMKRIVLLCLLVMSVLPLKAQDMAAVFIAMPDEYVPQLEDAWRKDLVDLYRSNEKARLKNNMNGYSTLEKLTDNYLLLQSTERTTIEMKLLPLVNNTFVICQVVTVKGPVADSRVSFFSPDWKPLDATDMLTPVAADWFIREDADKSSVTYIESTSRLDMDLFRFQLSPDDYTLTQTYTTPEYLDKETQKKLKPFLKDTPKVFTWKKSSFE</sequence>
<dbReference type="Pfam" id="PF11644">
    <property type="entry name" value="DUF3256"/>
    <property type="match status" value="1"/>
</dbReference>
<dbReference type="Proteomes" id="UP001165444">
    <property type="component" value="Unassembled WGS sequence"/>
</dbReference>
<organism evidence="1 2">
    <name type="scientific">Parabacteroides faecalis</name>
    <dbReference type="NCBI Taxonomy" id="2924040"/>
    <lineage>
        <taxon>Bacteria</taxon>
        <taxon>Pseudomonadati</taxon>
        <taxon>Bacteroidota</taxon>
        <taxon>Bacteroidia</taxon>
        <taxon>Bacteroidales</taxon>
        <taxon>Tannerellaceae</taxon>
        <taxon>Parabacteroides</taxon>
    </lineage>
</organism>
<proteinExistence type="predicted"/>
<dbReference type="InterPro" id="IPR021670">
    <property type="entry name" value="DUF3256"/>
</dbReference>
<dbReference type="EMBL" id="JAKZMM010000008">
    <property type="protein sequence ID" value="MCJ2379927.1"/>
    <property type="molecule type" value="Genomic_DNA"/>
</dbReference>
<keyword evidence="2" id="KW-1185">Reference proteome</keyword>